<reference evidence="4 5" key="1">
    <citation type="submission" date="2014-02" db="EMBL/GenBank/DDBJ databases">
        <title>Vibrio fortis Dalian14 Genome Sequencing.</title>
        <authorList>
            <person name="Wang Y."/>
            <person name="Song L."/>
            <person name="Liu G."/>
            <person name="Ding J."/>
        </authorList>
    </citation>
    <scope>NUCLEOTIDE SEQUENCE [LARGE SCALE GENOMIC DNA]</scope>
    <source>
        <strain evidence="4 5">Dalian14</strain>
    </source>
</reference>
<dbReference type="InterPro" id="IPR010998">
    <property type="entry name" value="Integrase_recombinase_N"/>
</dbReference>
<gene>
    <name evidence="4" type="ORF">VFDL14_19990</name>
</gene>
<evidence type="ECO:0000259" key="3">
    <source>
        <dbReference type="PROSITE" id="PS51898"/>
    </source>
</evidence>
<keyword evidence="2" id="KW-0233">DNA recombination</keyword>
<evidence type="ECO:0000256" key="1">
    <source>
        <dbReference type="ARBA" id="ARBA00023125"/>
    </source>
</evidence>
<proteinExistence type="predicted"/>
<evidence type="ECO:0000256" key="2">
    <source>
        <dbReference type="ARBA" id="ARBA00023172"/>
    </source>
</evidence>
<dbReference type="InterPro" id="IPR013762">
    <property type="entry name" value="Integrase-like_cat_sf"/>
</dbReference>
<dbReference type="RefSeq" id="WP_032552545.1">
    <property type="nucleotide sequence ID" value="NZ_JFFR01000027.1"/>
</dbReference>
<feature type="domain" description="Tyr recombinase" evidence="3">
    <location>
        <begin position="129"/>
        <end position="315"/>
    </location>
</feature>
<dbReference type="Pfam" id="PF00589">
    <property type="entry name" value="Phage_integrase"/>
    <property type="match status" value="1"/>
</dbReference>
<dbReference type="PROSITE" id="PS51898">
    <property type="entry name" value="TYR_RECOMBINASE"/>
    <property type="match status" value="1"/>
</dbReference>
<name>A0A066UJI8_9VIBR</name>
<dbReference type="GO" id="GO:0006310">
    <property type="term" value="P:DNA recombination"/>
    <property type="evidence" value="ECO:0007669"/>
    <property type="project" value="UniProtKB-KW"/>
</dbReference>
<organism evidence="4 5">
    <name type="scientific">Vibrio fortis</name>
    <dbReference type="NCBI Taxonomy" id="212667"/>
    <lineage>
        <taxon>Bacteria</taxon>
        <taxon>Pseudomonadati</taxon>
        <taxon>Pseudomonadota</taxon>
        <taxon>Gammaproteobacteria</taxon>
        <taxon>Vibrionales</taxon>
        <taxon>Vibrionaceae</taxon>
        <taxon>Vibrio</taxon>
    </lineage>
</organism>
<dbReference type="Gene3D" id="1.10.443.10">
    <property type="entry name" value="Intergrase catalytic core"/>
    <property type="match status" value="1"/>
</dbReference>
<dbReference type="InterPro" id="IPR011010">
    <property type="entry name" value="DNA_brk_join_enz"/>
</dbReference>
<dbReference type="SUPFAM" id="SSF56349">
    <property type="entry name" value="DNA breaking-rejoining enzymes"/>
    <property type="match status" value="1"/>
</dbReference>
<dbReference type="EMBL" id="JFFR01000027">
    <property type="protein sequence ID" value="KDN27185.1"/>
    <property type="molecule type" value="Genomic_DNA"/>
</dbReference>
<dbReference type="GO" id="GO:0015074">
    <property type="term" value="P:DNA integration"/>
    <property type="evidence" value="ECO:0007669"/>
    <property type="project" value="InterPro"/>
</dbReference>
<dbReference type="OrthoDB" id="5914130at2"/>
<dbReference type="Proteomes" id="UP000027219">
    <property type="component" value="Unassembled WGS sequence"/>
</dbReference>
<comment type="caution">
    <text evidence="4">The sequence shown here is derived from an EMBL/GenBank/DDBJ whole genome shotgun (WGS) entry which is preliminary data.</text>
</comment>
<keyword evidence="5" id="KW-1185">Reference proteome</keyword>
<dbReference type="PANTHER" id="PTHR34605:SF3">
    <property type="entry name" value="P CELL-TYPE AGGLUTINATION PROTEIN MAP4-LIKE-RELATED"/>
    <property type="match status" value="1"/>
</dbReference>
<dbReference type="STRING" id="212667.VFDL14_19990"/>
<sequence>MRKKVPVLTDPSQVNFFVKKLNNEASLDVIDELTDNQYSRNSMLGILSDWNRYLAFCLKHHINTLPASVTAIRRFLETEAHERKFSSLKRYTATLSLLHTILGFPNPIKHKQVRFTLVQLQISKSGDAKQTNAMTYHHLSQLNNTLAKPNAPLKDIRDVSIYNVMFECALKRSELKNLKASHISTRDDGNCVHVADSTYQLSEVASGHLQRWIEMSEPFDEQPLFRSIDRHGHIHNQPLDDSSIYRIVRRASDLLGLTGSLSFSGNSIRVGATQELAKQGMTIRDIQDFGRWMSPVMPAQYLGQLAKSEEGKIVFKQIIPWQP</sequence>
<accession>A0A066UJI8</accession>
<dbReference type="Gene3D" id="1.10.150.130">
    <property type="match status" value="1"/>
</dbReference>
<keyword evidence="1" id="KW-0238">DNA-binding</keyword>
<protein>
    <recommendedName>
        <fullName evidence="3">Tyr recombinase domain-containing protein</fullName>
    </recommendedName>
</protein>
<dbReference type="InterPro" id="IPR052925">
    <property type="entry name" value="Phage_Integrase-like_Recomb"/>
</dbReference>
<dbReference type="GO" id="GO:0003677">
    <property type="term" value="F:DNA binding"/>
    <property type="evidence" value="ECO:0007669"/>
    <property type="project" value="UniProtKB-KW"/>
</dbReference>
<evidence type="ECO:0000313" key="4">
    <source>
        <dbReference type="EMBL" id="KDN27185.1"/>
    </source>
</evidence>
<dbReference type="PANTHER" id="PTHR34605">
    <property type="entry name" value="PHAGE_INTEGRASE DOMAIN-CONTAINING PROTEIN"/>
    <property type="match status" value="1"/>
</dbReference>
<dbReference type="InterPro" id="IPR002104">
    <property type="entry name" value="Integrase_catalytic"/>
</dbReference>
<dbReference type="AlphaFoldDB" id="A0A066UJI8"/>
<evidence type="ECO:0000313" key="5">
    <source>
        <dbReference type="Proteomes" id="UP000027219"/>
    </source>
</evidence>
<dbReference type="SUPFAM" id="SSF47823">
    <property type="entry name" value="lambda integrase-like, N-terminal domain"/>
    <property type="match status" value="1"/>
</dbReference>